<organism evidence="2 3">
    <name type="scientific">Marinobacter pelagius</name>
    <dbReference type="NCBI Taxonomy" id="379482"/>
    <lineage>
        <taxon>Bacteria</taxon>
        <taxon>Pseudomonadati</taxon>
        <taxon>Pseudomonadota</taxon>
        <taxon>Gammaproteobacteria</taxon>
        <taxon>Pseudomonadales</taxon>
        <taxon>Marinobacteraceae</taxon>
        <taxon>Marinobacter</taxon>
    </lineage>
</organism>
<dbReference type="EMBL" id="FOUR01000003">
    <property type="protein sequence ID" value="SFM94942.1"/>
    <property type="molecule type" value="Genomic_DNA"/>
</dbReference>
<sequence length="254" mass="27466">MVGINARGMPRASLVTLAALLAIAGVCWWYLFDMAADMSAMSAGGSMMLREWTPAYFVMMFVMWSVMMVAMMVPSAAPMVLLYRQVARTNKLAREALGTGLFCAGYFFLWTLFSLVATTLQWRLEEWALLSPMMRSQSVVLSGIILIGAGLYQFSSLKQACLKHCRGPLFFITRHWRPGLSGAFKMGIIHGAYCVGCCGALMALLFVGGVMDLLVIAALAVIVLLEKTVPGGEWLAKGVGVTAIVMGIVVIASA</sequence>
<feature type="transmembrane region" description="Helical" evidence="1">
    <location>
        <begin position="95"/>
        <end position="116"/>
    </location>
</feature>
<dbReference type="RefSeq" id="WP_092001543.1">
    <property type="nucleotide sequence ID" value="NZ_FOUR01000003.1"/>
</dbReference>
<keyword evidence="1" id="KW-0812">Transmembrane</keyword>
<keyword evidence="1" id="KW-1133">Transmembrane helix</keyword>
<protein>
    <submittedName>
        <fullName evidence="2">Predicted metal-binding membrane protein</fullName>
    </submittedName>
</protein>
<dbReference type="Pfam" id="PF09948">
    <property type="entry name" value="PpoB2"/>
    <property type="match status" value="1"/>
</dbReference>
<evidence type="ECO:0000313" key="2">
    <source>
        <dbReference type="EMBL" id="SFM94942.1"/>
    </source>
</evidence>
<feature type="transmembrane region" description="Helical" evidence="1">
    <location>
        <begin position="55"/>
        <end position="83"/>
    </location>
</feature>
<feature type="transmembrane region" description="Helical" evidence="1">
    <location>
        <begin position="12"/>
        <end position="31"/>
    </location>
</feature>
<proteinExistence type="predicted"/>
<evidence type="ECO:0000313" key="3">
    <source>
        <dbReference type="Proteomes" id="UP000199339"/>
    </source>
</evidence>
<name>A0A1I4V177_9GAMM</name>
<dbReference type="InterPro" id="IPR018688">
    <property type="entry name" value="PpoB2-like"/>
</dbReference>
<feature type="transmembrane region" description="Helical" evidence="1">
    <location>
        <begin position="136"/>
        <end position="154"/>
    </location>
</feature>
<evidence type="ECO:0000256" key="1">
    <source>
        <dbReference type="SAM" id="Phobius"/>
    </source>
</evidence>
<keyword evidence="1" id="KW-0472">Membrane</keyword>
<dbReference type="OrthoDB" id="980055at2"/>
<gene>
    <name evidence="2" type="ORF">SAMN04487961_1675</name>
</gene>
<dbReference type="Proteomes" id="UP000199339">
    <property type="component" value="Unassembled WGS sequence"/>
</dbReference>
<accession>A0A1I4V177</accession>
<dbReference type="AlphaFoldDB" id="A0A1I4V177"/>
<feature type="transmembrane region" description="Helical" evidence="1">
    <location>
        <begin position="234"/>
        <end position="252"/>
    </location>
</feature>
<keyword evidence="3" id="KW-1185">Reference proteome</keyword>
<reference evidence="3" key="1">
    <citation type="submission" date="2016-10" db="EMBL/GenBank/DDBJ databases">
        <authorList>
            <person name="Varghese N."/>
            <person name="Submissions S."/>
        </authorList>
    </citation>
    <scope>NUCLEOTIDE SEQUENCE [LARGE SCALE GENOMIC DNA]</scope>
    <source>
        <strain evidence="3">CGMCC 1.6775</strain>
    </source>
</reference>
<feature type="transmembrane region" description="Helical" evidence="1">
    <location>
        <begin position="193"/>
        <end position="222"/>
    </location>
</feature>